<organism evidence="5 6">
    <name type="scientific">Coptis chinensis</name>
    <dbReference type="NCBI Taxonomy" id="261450"/>
    <lineage>
        <taxon>Eukaryota</taxon>
        <taxon>Viridiplantae</taxon>
        <taxon>Streptophyta</taxon>
        <taxon>Embryophyta</taxon>
        <taxon>Tracheophyta</taxon>
        <taxon>Spermatophyta</taxon>
        <taxon>Magnoliopsida</taxon>
        <taxon>Ranunculales</taxon>
        <taxon>Ranunculaceae</taxon>
        <taxon>Coptidoideae</taxon>
        <taxon>Coptis</taxon>
    </lineage>
</organism>
<evidence type="ECO:0000313" key="5">
    <source>
        <dbReference type="EMBL" id="KAF9612469.1"/>
    </source>
</evidence>
<keyword evidence="3" id="KW-1133">Transmembrane helix</keyword>
<keyword evidence="3" id="KW-0472">Membrane</keyword>
<protein>
    <submittedName>
        <fullName evidence="5">Uncharacterized protein</fullName>
    </submittedName>
</protein>
<dbReference type="Gene3D" id="1.20.120.20">
    <property type="entry name" value="Apolipoprotein"/>
    <property type="match status" value="1"/>
</dbReference>
<evidence type="ECO:0000256" key="4">
    <source>
        <dbReference type="SAM" id="SignalP"/>
    </source>
</evidence>
<dbReference type="AlphaFoldDB" id="A0A835I8U5"/>
<keyword evidence="1" id="KW-0175">Coiled coil</keyword>
<accession>A0A835I8U5</accession>
<reference evidence="5 6" key="1">
    <citation type="submission" date="2020-10" db="EMBL/GenBank/DDBJ databases">
        <title>The Coptis chinensis genome and diversification of protoberbering-type alkaloids.</title>
        <authorList>
            <person name="Wang B."/>
            <person name="Shu S."/>
            <person name="Song C."/>
            <person name="Liu Y."/>
        </authorList>
    </citation>
    <scope>NUCLEOTIDE SEQUENCE [LARGE SCALE GENOMIC DNA]</scope>
    <source>
        <strain evidence="5">HL-2020</strain>
        <tissue evidence="5">Leaf</tissue>
    </source>
</reference>
<feature type="chain" id="PRO_5032744606" evidence="4">
    <location>
        <begin position="25"/>
        <end position="463"/>
    </location>
</feature>
<dbReference type="Gene3D" id="1.20.5.170">
    <property type="match status" value="1"/>
</dbReference>
<keyword evidence="6" id="KW-1185">Reference proteome</keyword>
<comment type="caution">
    <text evidence="5">The sequence shown here is derived from an EMBL/GenBank/DDBJ whole genome shotgun (WGS) entry which is preliminary data.</text>
</comment>
<evidence type="ECO:0000256" key="2">
    <source>
        <dbReference type="SAM" id="MobiDB-lite"/>
    </source>
</evidence>
<feature type="coiled-coil region" evidence="1">
    <location>
        <begin position="187"/>
        <end position="221"/>
    </location>
</feature>
<dbReference type="PANTHER" id="PTHR34360">
    <property type="entry name" value="OS08G0519400 PROTEIN"/>
    <property type="match status" value="1"/>
</dbReference>
<keyword evidence="3" id="KW-0812">Transmembrane</keyword>
<evidence type="ECO:0000256" key="1">
    <source>
        <dbReference type="SAM" id="Coils"/>
    </source>
</evidence>
<dbReference type="SUPFAM" id="SSF58113">
    <property type="entry name" value="Apolipoprotein A-I"/>
    <property type="match status" value="1"/>
</dbReference>
<dbReference type="PANTHER" id="PTHR34360:SF1">
    <property type="entry name" value="OS08G0519400 PROTEIN"/>
    <property type="match status" value="1"/>
</dbReference>
<keyword evidence="4" id="KW-0732">Signal</keyword>
<sequence length="463" mass="52941">MATVKVKWLVLSIFFAIICVNVNGDSGVETVIASDSSWKLEVEQLKSKISLLELNVEDKDRELKNKDESIVKLEKVVDEKAGSISSLQGEIDLIQKKGSVATEEQVGKAHARTIELEKQVEKLRKEIEAQTLKKNALEARRFEADNRIQELNSKLENVTVSFKSGCSLATLRTQDRRFSLAPLQKINDEQKSRIRKTERALQVAEEEMVKAKLEATRKAKELLEAHGSWLPVWFAIHVDRCQSFATTYWNQHGKPALDVATQKALVTKAQVQKWAEPHMETIKSRWIPAIQEQWVAFKLYAEPHLQSVATKTVEVYDTTKSTIMPHVVRVQELADPYFQEAKKCTKPYIDHVATVTKPHVDKARVALKPYTKKIVREYRKFLKSATTYHNQVQATVQETLNKHELTRPLATKELVWFTASALLALPVLFLPRLFSAIFSKKAKKPVRNTNHTRRRPKRGHPDK</sequence>
<feature type="transmembrane region" description="Helical" evidence="3">
    <location>
        <begin position="414"/>
        <end position="434"/>
    </location>
</feature>
<name>A0A835I8U5_9MAGN</name>
<feature type="coiled-coil region" evidence="1">
    <location>
        <begin position="42"/>
        <end position="76"/>
    </location>
</feature>
<evidence type="ECO:0000256" key="3">
    <source>
        <dbReference type="SAM" id="Phobius"/>
    </source>
</evidence>
<dbReference type="OrthoDB" id="2017695at2759"/>
<evidence type="ECO:0000313" key="6">
    <source>
        <dbReference type="Proteomes" id="UP000631114"/>
    </source>
</evidence>
<feature type="coiled-coil region" evidence="1">
    <location>
        <begin position="106"/>
        <end position="154"/>
    </location>
</feature>
<feature type="region of interest" description="Disordered" evidence="2">
    <location>
        <begin position="444"/>
        <end position="463"/>
    </location>
</feature>
<dbReference type="Proteomes" id="UP000631114">
    <property type="component" value="Unassembled WGS sequence"/>
</dbReference>
<dbReference type="EMBL" id="JADFTS010000003">
    <property type="protein sequence ID" value="KAF9612469.1"/>
    <property type="molecule type" value="Genomic_DNA"/>
</dbReference>
<feature type="signal peptide" evidence="4">
    <location>
        <begin position="1"/>
        <end position="24"/>
    </location>
</feature>
<proteinExistence type="predicted"/>
<gene>
    <name evidence="5" type="ORF">IFM89_000217</name>
</gene>